<feature type="compositionally biased region" description="Acidic residues" evidence="1">
    <location>
        <begin position="78"/>
        <end position="87"/>
    </location>
</feature>
<dbReference type="AlphaFoldDB" id="A0A2G5D1U8"/>
<feature type="region of interest" description="Disordered" evidence="1">
    <location>
        <begin position="1"/>
        <end position="114"/>
    </location>
</feature>
<feature type="compositionally biased region" description="Acidic residues" evidence="1">
    <location>
        <begin position="13"/>
        <end position="27"/>
    </location>
</feature>
<evidence type="ECO:0000256" key="1">
    <source>
        <dbReference type="SAM" id="MobiDB-lite"/>
    </source>
</evidence>
<feature type="compositionally biased region" description="Polar residues" evidence="1">
    <location>
        <begin position="52"/>
        <end position="61"/>
    </location>
</feature>
<dbReference type="PANTHER" id="PTHR37175">
    <property type="entry name" value="BNAA08G28800D PROTEIN"/>
    <property type="match status" value="1"/>
</dbReference>
<gene>
    <name evidence="2" type="ORF">AQUCO_03000221v1</name>
</gene>
<dbReference type="FunCoup" id="A0A2G5D1U8">
    <property type="interactions" value="287"/>
</dbReference>
<dbReference type="Proteomes" id="UP000230069">
    <property type="component" value="Unassembled WGS sequence"/>
</dbReference>
<dbReference type="PANTHER" id="PTHR37175:SF1">
    <property type="entry name" value="CONSTANS-LIKE PROTEIN-RELATED"/>
    <property type="match status" value="1"/>
</dbReference>
<dbReference type="Pfam" id="PF06910">
    <property type="entry name" value="MEA1"/>
    <property type="match status" value="1"/>
</dbReference>
<dbReference type="EMBL" id="KZ305047">
    <property type="protein sequence ID" value="PIA37490.1"/>
    <property type="molecule type" value="Genomic_DNA"/>
</dbReference>
<feature type="compositionally biased region" description="Basic and acidic residues" evidence="1">
    <location>
        <begin position="88"/>
        <end position="107"/>
    </location>
</feature>
<dbReference type="InParanoid" id="A0A2G5D1U8"/>
<proteinExistence type="predicted"/>
<dbReference type="STRING" id="218851.A0A2G5D1U8"/>
<dbReference type="OrthoDB" id="1933769at2759"/>
<protein>
    <submittedName>
        <fullName evidence="2">Uncharacterized protein</fullName>
    </submittedName>
</protein>
<accession>A0A2G5D1U8</accession>
<evidence type="ECO:0000313" key="2">
    <source>
        <dbReference type="EMBL" id="PIA37490.1"/>
    </source>
</evidence>
<feature type="compositionally biased region" description="Polar residues" evidence="1">
    <location>
        <begin position="1"/>
        <end position="10"/>
    </location>
</feature>
<sequence>MSISANNFVQENADSDSEGNSDNDDGPIDYYQPISAVEDDDNDQQSNGGDFNSLSTNSENPNFHVGLSNGDDRRIDLNEDDESAEEEEMRRRAEAAERAFREDENRRNAPLSAENATRIMDAMRGISLGSGFTPPDWANRVPEDQWIDQLRRLRVQPPSTSSPSINN</sequence>
<organism evidence="2 3">
    <name type="scientific">Aquilegia coerulea</name>
    <name type="common">Rocky mountain columbine</name>
    <dbReference type="NCBI Taxonomy" id="218851"/>
    <lineage>
        <taxon>Eukaryota</taxon>
        <taxon>Viridiplantae</taxon>
        <taxon>Streptophyta</taxon>
        <taxon>Embryophyta</taxon>
        <taxon>Tracheophyta</taxon>
        <taxon>Spermatophyta</taxon>
        <taxon>Magnoliopsida</taxon>
        <taxon>Ranunculales</taxon>
        <taxon>Ranunculaceae</taxon>
        <taxon>Thalictroideae</taxon>
        <taxon>Aquilegia</taxon>
    </lineage>
</organism>
<reference evidence="2 3" key="1">
    <citation type="submission" date="2017-09" db="EMBL/GenBank/DDBJ databases">
        <title>WGS assembly of Aquilegia coerulea Goldsmith.</title>
        <authorList>
            <person name="Hodges S."/>
            <person name="Kramer E."/>
            <person name="Nordborg M."/>
            <person name="Tomkins J."/>
            <person name="Borevitz J."/>
            <person name="Derieg N."/>
            <person name="Yan J."/>
            <person name="Mihaltcheva S."/>
            <person name="Hayes R.D."/>
            <person name="Rokhsar D."/>
        </authorList>
    </citation>
    <scope>NUCLEOTIDE SEQUENCE [LARGE SCALE GENOMIC DNA]</scope>
    <source>
        <strain evidence="3">cv. Goldsmith</strain>
    </source>
</reference>
<evidence type="ECO:0000313" key="3">
    <source>
        <dbReference type="Proteomes" id="UP000230069"/>
    </source>
</evidence>
<keyword evidence="3" id="KW-1185">Reference proteome</keyword>
<name>A0A2G5D1U8_AQUCA</name>